<dbReference type="Pfam" id="PF09836">
    <property type="entry name" value="DUF2063"/>
    <property type="match status" value="1"/>
</dbReference>
<evidence type="ECO:0000256" key="1">
    <source>
        <dbReference type="SAM" id="MobiDB-lite"/>
    </source>
</evidence>
<dbReference type="RefSeq" id="WP_138640317.1">
    <property type="nucleotide sequence ID" value="NZ_JASWDG010000073.1"/>
</dbReference>
<dbReference type="EMBL" id="VCKZ01000317">
    <property type="protein sequence ID" value="TMR31021.1"/>
    <property type="molecule type" value="Genomic_DNA"/>
</dbReference>
<dbReference type="OrthoDB" id="4146344at2"/>
<keyword evidence="4" id="KW-1185">Reference proteome</keyword>
<protein>
    <submittedName>
        <fullName evidence="3">DUF2063 domain-containing protein</fullName>
    </submittedName>
</protein>
<name>A0A5S4GET4_9ACTN</name>
<accession>A0A5S4GET4</accession>
<feature type="region of interest" description="Disordered" evidence="1">
    <location>
        <begin position="235"/>
        <end position="257"/>
    </location>
</feature>
<gene>
    <name evidence="3" type="ORF">ETD96_32510</name>
</gene>
<organism evidence="3 4">
    <name type="scientific">Actinomadura geliboluensis</name>
    <dbReference type="NCBI Taxonomy" id="882440"/>
    <lineage>
        <taxon>Bacteria</taxon>
        <taxon>Bacillati</taxon>
        <taxon>Actinomycetota</taxon>
        <taxon>Actinomycetes</taxon>
        <taxon>Streptosporangiales</taxon>
        <taxon>Thermomonosporaceae</taxon>
        <taxon>Actinomadura</taxon>
    </lineage>
</organism>
<dbReference type="AlphaFoldDB" id="A0A5S4GET4"/>
<evidence type="ECO:0000259" key="2">
    <source>
        <dbReference type="Pfam" id="PF09836"/>
    </source>
</evidence>
<dbReference type="InterPro" id="IPR018640">
    <property type="entry name" value="DUF2063"/>
</dbReference>
<dbReference type="Proteomes" id="UP000305238">
    <property type="component" value="Unassembled WGS sequence"/>
</dbReference>
<sequence length="257" mass="27856">MGELAELQSWLHAAILDPDGPAADAGDVVTGSSLLTARERLAIYWRGYRLRLLETMRGLHPGLVHLLGQDVFDGFAMDYLDAHPPRAYSLFRLDEGFAAHLRDTRPDDAGPWSDMLIDMARFERAITEATEAPGTEEDGPPGDRLRAAPCLRLLRLTWPANAYLAAVRRGAEPPPPAPRPVHLAVGRRDYALVVRELGAHPFAALEAIAAGAPPDGAPGAWLRHWTALGYLTRAEPPGAAHDPAGTVPAPTERTMPR</sequence>
<evidence type="ECO:0000313" key="4">
    <source>
        <dbReference type="Proteomes" id="UP000305238"/>
    </source>
</evidence>
<proteinExistence type="predicted"/>
<reference evidence="3 4" key="1">
    <citation type="submission" date="2019-05" db="EMBL/GenBank/DDBJ databases">
        <title>Draft genome sequence of Actinomadura geliboluensis A8036.</title>
        <authorList>
            <person name="Saricaoglu S."/>
            <person name="Isik K."/>
        </authorList>
    </citation>
    <scope>NUCLEOTIDE SEQUENCE [LARGE SCALE GENOMIC DNA]</scope>
    <source>
        <strain evidence="3 4">A8036</strain>
    </source>
</reference>
<comment type="caution">
    <text evidence="3">The sequence shown here is derived from an EMBL/GenBank/DDBJ whole genome shotgun (WGS) entry which is preliminary data.</text>
</comment>
<evidence type="ECO:0000313" key="3">
    <source>
        <dbReference type="EMBL" id="TMR31021.1"/>
    </source>
</evidence>
<feature type="domain" description="Putative DNA-binding" evidence="2">
    <location>
        <begin position="6"/>
        <end position="101"/>
    </location>
</feature>